<accession>A0ABV6AT59</accession>
<organism evidence="2 3">
    <name type="scientific">Rhizobium puerariae</name>
    <dbReference type="NCBI Taxonomy" id="1585791"/>
    <lineage>
        <taxon>Bacteria</taxon>
        <taxon>Pseudomonadati</taxon>
        <taxon>Pseudomonadota</taxon>
        <taxon>Alphaproteobacteria</taxon>
        <taxon>Hyphomicrobiales</taxon>
        <taxon>Rhizobiaceae</taxon>
        <taxon>Rhizobium/Agrobacterium group</taxon>
        <taxon>Rhizobium</taxon>
    </lineage>
</organism>
<keyword evidence="1" id="KW-0472">Membrane</keyword>
<dbReference type="Proteomes" id="UP001589692">
    <property type="component" value="Unassembled WGS sequence"/>
</dbReference>
<protein>
    <submittedName>
        <fullName evidence="2">DUF1648 domain-containing protein</fullName>
    </submittedName>
</protein>
<feature type="transmembrane region" description="Helical" evidence="1">
    <location>
        <begin position="83"/>
        <end position="108"/>
    </location>
</feature>
<reference evidence="2 3" key="1">
    <citation type="submission" date="2024-09" db="EMBL/GenBank/DDBJ databases">
        <authorList>
            <person name="Sun Q."/>
            <person name="Mori K."/>
        </authorList>
    </citation>
    <scope>NUCLEOTIDE SEQUENCE [LARGE SCALE GENOMIC DNA]</scope>
    <source>
        <strain evidence="2 3">TBRC 4938</strain>
    </source>
</reference>
<sequence>MRFTLPLALSIALLVTMAVASLVAWSVVAPAAELAVHFGLDGTPNRYAPAPFALSVMPAATLVATLIFTVSPRLDRKIEAFPVRYASLWLFVIVMLAAGHGMIVGHALSSG</sequence>
<dbReference type="EMBL" id="JBHMAA010000034">
    <property type="protein sequence ID" value="MFB9952508.1"/>
    <property type="molecule type" value="Genomic_DNA"/>
</dbReference>
<evidence type="ECO:0000256" key="1">
    <source>
        <dbReference type="SAM" id="Phobius"/>
    </source>
</evidence>
<dbReference type="RefSeq" id="WP_377265313.1">
    <property type="nucleotide sequence ID" value="NZ_JBHMAA010000034.1"/>
</dbReference>
<evidence type="ECO:0000313" key="2">
    <source>
        <dbReference type="EMBL" id="MFB9952508.1"/>
    </source>
</evidence>
<evidence type="ECO:0000313" key="3">
    <source>
        <dbReference type="Proteomes" id="UP001589692"/>
    </source>
</evidence>
<proteinExistence type="predicted"/>
<feature type="transmembrane region" description="Helical" evidence="1">
    <location>
        <begin position="50"/>
        <end position="71"/>
    </location>
</feature>
<comment type="caution">
    <text evidence="2">The sequence shown here is derived from an EMBL/GenBank/DDBJ whole genome shotgun (WGS) entry which is preliminary data.</text>
</comment>
<keyword evidence="1" id="KW-1133">Transmembrane helix</keyword>
<gene>
    <name evidence="2" type="ORF">ACFFP0_27000</name>
</gene>
<name>A0ABV6AT59_9HYPH</name>
<keyword evidence="3" id="KW-1185">Reference proteome</keyword>
<keyword evidence="1" id="KW-0812">Transmembrane</keyword>